<proteinExistence type="predicted"/>
<keyword evidence="2" id="KW-1185">Reference proteome</keyword>
<dbReference type="EMBL" id="OX395130">
    <property type="protein sequence ID" value="CAI5774249.1"/>
    <property type="molecule type" value="Genomic_DNA"/>
</dbReference>
<dbReference type="Proteomes" id="UP001178461">
    <property type="component" value="Chromosome 5"/>
</dbReference>
<accession>A0AA35P447</accession>
<name>A0AA35P447_9SAUR</name>
<sequence>MYKVCSSSEHGGGWGEKAIIKYLGIMRGCLAETSINMQNNKTVLEAMAELSPLEHFARQSLTLQRAYNPPTLSSQEHQHWRELLGVNVEHWYQTVWETALLEKLTNKPKLAQGQINKDAFTPVWFPFITHTAQQEPSDSMQIDMANLSQQPFTHKQNLL</sequence>
<dbReference type="AlphaFoldDB" id="A0AA35P447"/>
<protein>
    <submittedName>
        <fullName evidence="1">Uncharacterized protein</fullName>
    </submittedName>
</protein>
<organism evidence="1 2">
    <name type="scientific">Podarcis lilfordi</name>
    <name type="common">Lilford's wall lizard</name>
    <dbReference type="NCBI Taxonomy" id="74358"/>
    <lineage>
        <taxon>Eukaryota</taxon>
        <taxon>Metazoa</taxon>
        <taxon>Chordata</taxon>
        <taxon>Craniata</taxon>
        <taxon>Vertebrata</taxon>
        <taxon>Euteleostomi</taxon>
        <taxon>Lepidosauria</taxon>
        <taxon>Squamata</taxon>
        <taxon>Bifurcata</taxon>
        <taxon>Unidentata</taxon>
        <taxon>Episquamata</taxon>
        <taxon>Laterata</taxon>
        <taxon>Lacertibaenia</taxon>
        <taxon>Lacertidae</taxon>
        <taxon>Podarcis</taxon>
    </lineage>
</organism>
<reference evidence="1" key="1">
    <citation type="submission" date="2022-12" db="EMBL/GenBank/DDBJ databases">
        <authorList>
            <person name="Alioto T."/>
            <person name="Alioto T."/>
            <person name="Gomez Garrido J."/>
        </authorList>
    </citation>
    <scope>NUCLEOTIDE SEQUENCE</scope>
</reference>
<evidence type="ECO:0000313" key="1">
    <source>
        <dbReference type="EMBL" id="CAI5774249.1"/>
    </source>
</evidence>
<evidence type="ECO:0000313" key="2">
    <source>
        <dbReference type="Proteomes" id="UP001178461"/>
    </source>
</evidence>
<gene>
    <name evidence="1" type="ORF">PODLI_1B005512</name>
</gene>